<evidence type="ECO:0000313" key="2">
    <source>
        <dbReference type="EMBL" id="SFE79940.1"/>
    </source>
</evidence>
<accession>A0A1I2DJ36</accession>
<dbReference type="PANTHER" id="PTHR46637:SF1">
    <property type="entry name" value="BLL5188 PROTEIN"/>
    <property type="match status" value="1"/>
</dbReference>
<feature type="domain" description="Insertion element IS402-like" evidence="1">
    <location>
        <begin position="7"/>
        <end position="79"/>
    </location>
</feature>
<proteinExistence type="predicted"/>
<evidence type="ECO:0000259" key="1">
    <source>
        <dbReference type="Pfam" id="PF13340"/>
    </source>
</evidence>
<protein>
    <submittedName>
        <fullName evidence="2">Putative transposase of IS4/5 family</fullName>
    </submittedName>
</protein>
<dbReference type="Proteomes" id="UP000198589">
    <property type="component" value="Unassembled WGS sequence"/>
</dbReference>
<sequence length="131" mass="14912">MSRRVVLTDAQWERISEVLPSSEGCVGRPFRDHRQVVEGIVYRYRTGIAWRDLPEEFGPWQTVWKRHRRFSLDGTWDKLLTRLLADADAAGEIDWSVSVDSTINRAHQHAATLSRNTGGIDELHESAGRAG</sequence>
<name>A0A1I2DJ36_9ACTN</name>
<dbReference type="Pfam" id="PF13340">
    <property type="entry name" value="DUF4096"/>
    <property type="match status" value="1"/>
</dbReference>
<dbReference type="EMBL" id="FOND01000006">
    <property type="protein sequence ID" value="SFE79940.1"/>
    <property type="molecule type" value="Genomic_DNA"/>
</dbReference>
<dbReference type="PANTHER" id="PTHR46637">
    <property type="entry name" value="TIS1421-TRANSPOSASE PROTEIN A"/>
    <property type="match status" value="1"/>
</dbReference>
<evidence type="ECO:0000313" key="3">
    <source>
        <dbReference type="Proteomes" id="UP000198589"/>
    </source>
</evidence>
<reference evidence="3" key="1">
    <citation type="submission" date="2016-10" db="EMBL/GenBank/DDBJ databases">
        <authorList>
            <person name="Varghese N."/>
            <person name="Submissions S."/>
        </authorList>
    </citation>
    <scope>NUCLEOTIDE SEQUENCE [LARGE SCALE GENOMIC DNA]</scope>
    <source>
        <strain evidence="3">DSM 46838</strain>
    </source>
</reference>
<organism evidence="2 3">
    <name type="scientific">Blastococcus tunisiensis</name>
    <dbReference type="NCBI Taxonomy" id="1798228"/>
    <lineage>
        <taxon>Bacteria</taxon>
        <taxon>Bacillati</taxon>
        <taxon>Actinomycetota</taxon>
        <taxon>Actinomycetes</taxon>
        <taxon>Geodermatophilales</taxon>
        <taxon>Geodermatophilaceae</taxon>
        <taxon>Blastococcus</taxon>
    </lineage>
</organism>
<dbReference type="NCBIfam" id="NF033580">
    <property type="entry name" value="transpos_IS5_3"/>
    <property type="match status" value="1"/>
</dbReference>
<dbReference type="AlphaFoldDB" id="A0A1I2DJ36"/>
<dbReference type="InterPro" id="IPR025161">
    <property type="entry name" value="IS402-like_dom"/>
</dbReference>
<gene>
    <name evidence="2" type="ORF">SAMN05216574_1064</name>
</gene>
<keyword evidence="3" id="KW-1185">Reference proteome</keyword>
<dbReference type="STRING" id="1798228.SAMN05216574_1064"/>
<dbReference type="InterPro" id="IPR052909">
    <property type="entry name" value="Transposase_6_like"/>
</dbReference>